<name>A0A6C0F192_9ZZZZ</name>
<protein>
    <submittedName>
        <fullName evidence="1">Uncharacterized protein</fullName>
    </submittedName>
</protein>
<dbReference type="EMBL" id="MN739015">
    <property type="protein sequence ID" value="QHT35256.1"/>
    <property type="molecule type" value="Genomic_DNA"/>
</dbReference>
<proteinExistence type="predicted"/>
<accession>A0A6C0F192</accession>
<organism evidence="1">
    <name type="scientific">viral metagenome</name>
    <dbReference type="NCBI Taxonomy" id="1070528"/>
    <lineage>
        <taxon>unclassified sequences</taxon>
        <taxon>metagenomes</taxon>
        <taxon>organismal metagenomes</taxon>
    </lineage>
</organism>
<dbReference type="AlphaFoldDB" id="A0A6C0F192"/>
<reference evidence="1" key="1">
    <citation type="journal article" date="2020" name="Nature">
        <title>Giant virus diversity and host interactions through global metagenomics.</title>
        <authorList>
            <person name="Schulz F."/>
            <person name="Roux S."/>
            <person name="Paez-Espino D."/>
            <person name="Jungbluth S."/>
            <person name="Walsh D.A."/>
            <person name="Denef V.J."/>
            <person name="McMahon K.D."/>
            <person name="Konstantinidis K.T."/>
            <person name="Eloe-Fadrosh E.A."/>
            <person name="Kyrpides N.C."/>
            <person name="Woyke T."/>
        </authorList>
    </citation>
    <scope>NUCLEOTIDE SEQUENCE</scope>
    <source>
        <strain evidence="1">GVMAG-M-3300009180-1</strain>
    </source>
</reference>
<evidence type="ECO:0000313" key="1">
    <source>
        <dbReference type="EMBL" id="QHT35256.1"/>
    </source>
</evidence>
<sequence length="131" mass="14311">MMSTLSPPIITALNNGTLSGMRAMPAKDINADGNSVFSMSRRRFNRVMPLSTQSNTIQQEKKWYGVSNRDASRVTESARVAEIGIGTTNSSLNPFSFKSSAERNTRNQALTRVRAGGAVVPLKKTKSTQIF</sequence>